<dbReference type="RefSeq" id="WP_377259515.1">
    <property type="nucleotide sequence ID" value="NZ_JBHLUH010000075.1"/>
</dbReference>
<name>A0ABV6MEC1_9ACTN</name>
<protein>
    <submittedName>
        <fullName evidence="1">Uncharacterized protein</fullName>
    </submittedName>
</protein>
<dbReference type="Proteomes" id="UP001589867">
    <property type="component" value="Unassembled WGS sequence"/>
</dbReference>
<accession>A0ABV6MEC1</accession>
<evidence type="ECO:0000313" key="1">
    <source>
        <dbReference type="EMBL" id="MFC0532787.1"/>
    </source>
</evidence>
<organism evidence="1 2">
    <name type="scientific">Phytohabitans kaempferiae</name>
    <dbReference type="NCBI Taxonomy" id="1620943"/>
    <lineage>
        <taxon>Bacteria</taxon>
        <taxon>Bacillati</taxon>
        <taxon>Actinomycetota</taxon>
        <taxon>Actinomycetes</taxon>
        <taxon>Micromonosporales</taxon>
        <taxon>Micromonosporaceae</taxon>
    </lineage>
</organism>
<reference evidence="1 2" key="1">
    <citation type="submission" date="2024-09" db="EMBL/GenBank/DDBJ databases">
        <authorList>
            <person name="Sun Q."/>
            <person name="Mori K."/>
        </authorList>
    </citation>
    <scope>NUCLEOTIDE SEQUENCE [LARGE SCALE GENOMIC DNA]</scope>
    <source>
        <strain evidence="1 2">TBRC 3947</strain>
    </source>
</reference>
<comment type="caution">
    <text evidence="1">The sequence shown here is derived from an EMBL/GenBank/DDBJ whole genome shotgun (WGS) entry which is preliminary data.</text>
</comment>
<dbReference type="EMBL" id="JBHLUH010000075">
    <property type="protein sequence ID" value="MFC0532787.1"/>
    <property type="molecule type" value="Genomic_DNA"/>
</dbReference>
<gene>
    <name evidence="1" type="ORF">ACFFIA_34720</name>
</gene>
<evidence type="ECO:0000313" key="2">
    <source>
        <dbReference type="Proteomes" id="UP001589867"/>
    </source>
</evidence>
<sequence length="70" mass="6905">MAPAGCLVFVAAAGYGKTTALEGACVVVRAADAGGDPPAPDLGVDDACRLTRPSRCGWPGGSRGCRTGRA</sequence>
<proteinExistence type="predicted"/>
<keyword evidence="2" id="KW-1185">Reference proteome</keyword>